<feature type="non-terminal residue" evidence="3">
    <location>
        <position position="1"/>
    </location>
</feature>
<dbReference type="Pfam" id="PF19035">
    <property type="entry name" value="TSP1_CCN"/>
    <property type="match status" value="1"/>
</dbReference>
<gene>
    <name evidence="3" type="primary">Ccn2-L 1</name>
    <name evidence="3" type="ORF">Hamer_G004161</name>
</gene>
<dbReference type="GO" id="GO:0045597">
    <property type="term" value="P:positive regulation of cell differentiation"/>
    <property type="evidence" value="ECO:0007669"/>
    <property type="project" value="TreeGrafter"/>
</dbReference>
<dbReference type="GO" id="GO:0007155">
    <property type="term" value="P:cell adhesion"/>
    <property type="evidence" value="ECO:0007669"/>
    <property type="project" value="TreeGrafter"/>
</dbReference>
<protein>
    <submittedName>
        <fullName evidence="3">CCN family member 2-like 1</fullName>
    </submittedName>
</protein>
<dbReference type="GO" id="GO:0031012">
    <property type="term" value="C:extracellular matrix"/>
    <property type="evidence" value="ECO:0007669"/>
    <property type="project" value="TreeGrafter"/>
</dbReference>
<evidence type="ECO:0000313" key="3">
    <source>
        <dbReference type="EMBL" id="KAG7159521.1"/>
    </source>
</evidence>
<dbReference type="GO" id="GO:0005615">
    <property type="term" value="C:extracellular space"/>
    <property type="evidence" value="ECO:0007669"/>
    <property type="project" value="TreeGrafter"/>
</dbReference>
<evidence type="ECO:0000313" key="4">
    <source>
        <dbReference type="Proteomes" id="UP000747542"/>
    </source>
</evidence>
<keyword evidence="1" id="KW-0732">Signal</keyword>
<dbReference type="Proteomes" id="UP000747542">
    <property type="component" value="Unassembled WGS sequence"/>
</dbReference>
<accession>A0A8J5JNN1</accession>
<evidence type="ECO:0000256" key="1">
    <source>
        <dbReference type="ARBA" id="ARBA00022729"/>
    </source>
</evidence>
<evidence type="ECO:0000259" key="2">
    <source>
        <dbReference type="Pfam" id="PF19035"/>
    </source>
</evidence>
<comment type="caution">
    <text evidence="3">The sequence shown here is derived from an EMBL/GenBank/DDBJ whole genome shotgun (WGS) entry which is preliminary data.</text>
</comment>
<keyword evidence="4" id="KW-1185">Reference proteome</keyword>
<dbReference type="GO" id="GO:0005178">
    <property type="term" value="F:integrin binding"/>
    <property type="evidence" value="ECO:0007669"/>
    <property type="project" value="TreeGrafter"/>
</dbReference>
<dbReference type="GO" id="GO:0007165">
    <property type="term" value="P:signal transduction"/>
    <property type="evidence" value="ECO:0007669"/>
    <property type="project" value="InterPro"/>
</dbReference>
<sequence length="261" mass="30269">MGKVVGPPACERISGKWSECSQPKCGAGVSVRWTTDNSECHPMNQTRLCQLRPCQDRQQQQSLAYIPHKFSRKHHIRRGHTCKATQRQVKSVRLRAGWCVSEHRYRPKQCGACTDRCCTVHSSTTISVAFLCPLHYTNDLSAPRPRYHILSRLLRTRSLAHTTTTTTTTTTRVPDVYDMMDEGQPIMDAALSYHQRPQEDKHLHDPDSNYYKYDHIGSKNDHSDELQLPHDNLMVEDDLEYDRIKSDNYEVVHHQVEWIMR</sequence>
<dbReference type="InterPro" id="IPR050941">
    <property type="entry name" value="CCN"/>
</dbReference>
<proteinExistence type="predicted"/>
<organism evidence="3 4">
    <name type="scientific">Homarus americanus</name>
    <name type="common">American lobster</name>
    <dbReference type="NCBI Taxonomy" id="6706"/>
    <lineage>
        <taxon>Eukaryota</taxon>
        <taxon>Metazoa</taxon>
        <taxon>Ecdysozoa</taxon>
        <taxon>Arthropoda</taxon>
        <taxon>Crustacea</taxon>
        <taxon>Multicrustacea</taxon>
        <taxon>Malacostraca</taxon>
        <taxon>Eumalacostraca</taxon>
        <taxon>Eucarida</taxon>
        <taxon>Decapoda</taxon>
        <taxon>Pleocyemata</taxon>
        <taxon>Astacidea</taxon>
        <taxon>Nephropoidea</taxon>
        <taxon>Nephropidae</taxon>
        <taxon>Homarus</taxon>
    </lineage>
</organism>
<dbReference type="PANTHER" id="PTHR11348:SF17">
    <property type="entry name" value="CCN"/>
    <property type="match status" value="1"/>
</dbReference>
<feature type="domain" description="CCN TSP1" evidence="2">
    <location>
        <begin position="10"/>
        <end position="54"/>
    </location>
</feature>
<dbReference type="InterPro" id="IPR043973">
    <property type="entry name" value="TSP1_CCN"/>
</dbReference>
<dbReference type="GO" id="GO:0008201">
    <property type="term" value="F:heparin binding"/>
    <property type="evidence" value="ECO:0007669"/>
    <property type="project" value="TreeGrafter"/>
</dbReference>
<reference evidence="3" key="1">
    <citation type="journal article" date="2021" name="Sci. Adv.">
        <title>The American lobster genome reveals insights on longevity, neural, and immune adaptations.</title>
        <authorList>
            <person name="Polinski J.M."/>
            <person name="Zimin A.V."/>
            <person name="Clark K.F."/>
            <person name="Kohn A.B."/>
            <person name="Sadowski N."/>
            <person name="Timp W."/>
            <person name="Ptitsyn A."/>
            <person name="Khanna P."/>
            <person name="Romanova D.Y."/>
            <person name="Williams P."/>
            <person name="Greenwood S.J."/>
            <person name="Moroz L.L."/>
            <person name="Walt D.R."/>
            <person name="Bodnar A.G."/>
        </authorList>
    </citation>
    <scope>NUCLEOTIDE SEQUENCE</scope>
    <source>
        <strain evidence="3">GMGI-L3</strain>
    </source>
</reference>
<dbReference type="PANTHER" id="PTHR11348">
    <property type="entry name" value="CONNECTIVE TISSUE GROWTH FACTOR-RELATED"/>
    <property type="match status" value="1"/>
</dbReference>
<name>A0A8J5JNN1_HOMAM</name>
<dbReference type="EMBL" id="JAHLQT010033114">
    <property type="protein sequence ID" value="KAG7159521.1"/>
    <property type="molecule type" value="Genomic_DNA"/>
</dbReference>
<dbReference type="AlphaFoldDB" id="A0A8J5JNN1"/>